<feature type="compositionally biased region" description="Polar residues" evidence="1">
    <location>
        <begin position="1"/>
        <end position="15"/>
    </location>
</feature>
<feature type="region of interest" description="Disordered" evidence="1">
    <location>
        <begin position="1"/>
        <end position="28"/>
    </location>
</feature>
<dbReference type="EMBL" id="QOIL01000009">
    <property type="protein sequence ID" value="RCG29925.1"/>
    <property type="molecule type" value="Genomic_DNA"/>
</dbReference>
<sequence>MNSNATTISTGTDSASGPVPTPQAEAIHPGPLRFQTGFAHPGTARYQICVDRVKRKYLDHYGAVVDPRPDLFVVVWDAARPSPTFEGTLGVAGLTAAAGRGLLSENYLDVPVEQACAGVASGARVDRGRIAEMGPLASFHPGTGMFLMRGLPRIARHLGYDYLLSTLTQKLHDLARAAGWEFHTLTNARRADLTATHSADWGTYYSTKPRTGILHCGQSVTPHAIG</sequence>
<evidence type="ECO:0000313" key="2">
    <source>
        <dbReference type="EMBL" id="RCG29925.1"/>
    </source>
</evidence>
<dbReference type="Proteomes" id="UP000253094">
    <property type="component" value="Unassembled WGS sequence"/>
</dbReference>
<name>A0A367FJU5_9ACTN</name>
<proteinExistence type="predicted"/>
<comment type="caution">
    <text evidence="2">The sequence shown here is derived from an EMBL/GenBank/DDBJ whole genome shotgun (WGS) entry which is preliminary data.</text>
</comment>
<dbReference type="InterPro" id="IPR022050">
    <property type="entry name" value="T_hemolysin"/>
</dbReference>
<organism evidence="2 3">
    <name type="scientific">Sphaerisporangium album</name>
    <dbReference type="NCBI Taxonomy" id="509200"/>
    <lineage>
        <taxon>Bacteria</taxon>
        <taxon>Bacillati</taxon>
        <taxon>Actinomycetota</taxon>
        <taxon>Actinomycetes</taxon>
        <taxon>Streptosporangiales</taxon>
        <taxon>Streptosporangiaceae</taxon>
        <taxon>Sphaerisporangium</taxon>
    </lineage>
</organism>
<dbReference type="RefSeq" id="WP_114029868.1">
    <property type="nucleotide sequence ID" value="NZ_QOIL01000009.1"/>
</dbReference>
<reference evidence="2 3" key="1">
    <citation type="submission" date="2018-06" db="EMBL/GenBank/DDBJ databases">
        <title>Sphaerisporangium craniellae sp. nov., isolated from a marine sponge in the South China Sea.</title>
        <authorList>
            <person name="Li L."/>
        </authorList>
    </citation>
    <scope>NUCLEOTIDE SEQUENCE [LARGE SCALE GENOMIC DNA]</scope>
    <source>
        <strain evidence="2 3">CCTCC AA 208026</strain>
    </source>
</reference>
<accession>A0A367FJU5</accession>
<evidence type="ECO:0000256" key="1">
    <source>
        <dbReference type="SAM" id="MobiDB-lite"/>
    </source>
</evidence>
<evidence type="ECO:0000313" key="3">
    <source>
        <dbReference type="Proteomes" id="UP000253094"/>
    </source>
</evidence>
<protein>
    <recommendedName>
        <fullName evidence="4">Thermostable hemolysin</fullName>
    </recommendedName>
</protein>
<dbReference type="AlphaFoldDB" id="A0A367FJU5"/>
<gene>
    <name evidence="2" type="ORF">DQ384_17325</name>
</gene>
<dbReference type="OrthoDB" id="7432757at2"/>
<dbReference type="Pfam" id="PF12261">
    <property type="entry name" value="T_hemolysin"/>
    <property type="match status" value="1"/>
</dbReference>
<evidence type="ECO:0008006" key="4">
    <source>
        <dbReference type="Google" id="ProtNLM"/>
    </source>
</evidence>
<keyword evidence="3" id="KW-1185">Reference proteome</keyword>